<feature type="compositionally biased region" description="Basic residues" evidence="1">
    <location>
        <begin position="307"/>
        <end position="316"/>
    </location>
</feature>
<dbReference type="AlphaFoldDB" id="A0A078B8R0"/>
<feature type="region of interest" description="Disordered" evidence="1">
    <location>
        <begin position="973"/>
        <end position="1032"/>
    </location>
</feature>
<evidence type="ECO:0008006" key="4">
    <source>
        <dbReference type="Google" id="ProtNLM"/>
    </source>
</evidence>
<dbReference type="Proteomes" id="UP000039865">
    <property type="component" value="Unassembled WGS sequence"/>
</dbReference>
<protein>
    <recommendedName>
        <fullName evidence="4">IQ calmodulin-binding motif family protein</fullName>
    </recommendedName>
</protein>
<dbReference type="EMBL" id="CCKQ01018817">
    <property type="protein sequence ID" value="CDW90804.1"/>
    <property type="molecule type" value="Genomic_DNA"/>
</dbReference>
<name>A0A078B8R0_STYLE</name>
<feature type="compositionally biased region" description="Polar residues" evidence="1">
    <location>
        <begin position="985"/>
        <end position="1007"/>
    </location>
</feature>
<feature type="compositionally biased region" description="Polar residues" evidence="1">
    <location>
        <begin position="1023"/>
        <end position="1032"/>
    </location>
</feature>
<dbReference type="PROSITE" id="PS50096">
    <property type="entry name" value="IQ"/>
    <property type="match status" value="1"/>
</dbReference>
<keyword evidence="3" id="KW-1185">Reference proteome</keyword>
<gene>
    <name evidence="2" type="primary">Contig11254.g12022</name>
    <name evidence="2" type="ORF">STYLEM_19951</name>
</gene>
<evidence type="ECO:0000256" key="1">
    <source>
        <dbReference type="SAM" id="MobiDB-lite"/>
    </source>
</evidence>
<feature type="region of interest" description="Disordered" evidence="1">
    <location>
        <begin position="307"/>
        <end position="355"/>
    </location>
</feature>
<feature type="compositionally biased region" description="Low complexity" evidence="1">
    <location>
        <begin position="1008"/>
        <end position="1018"/>
    </location>
</feature>
<dbReference type="InParanoid" id="A0A078B8R0"/>
<evidence type="ECO:0000313" key="3">
    <source>
        <dbReference type="Proteomes" id="UP000039865"/>
    </source>
</evidence>
<evidence type="ECO:0000313" key="2">
    <source>
        <dbReference type="EMBL" id="CDW90804.1"/>
    </source>
</evidence>
<accession>A0A078B8R0</accession>
<sequence length="1032" mass="119584">MKRPASTKSKKYREIVVTKHHNKDIDKVGVMSQNSFQSSFTTSASESGFKQRCSLQSKKNKMSTKKKSTSIHNTANFLRPNCETIIPVTTERFKSPLEISPLESDKSPQSLILPSVNKVNYTTSSLLENNRNSLNTNSFNQRNYSSQQSNLIPLHEAPTFQSQWDNFLLQHQQLTRQLRTQEALQVMLQFEEDLVKLESAMSQTKEENLIDVSLRYLKASNDAGSAYFDLQNDQYIQISMLENYINMSHAFLYLAMPQRSYATLTEALTLGNMVIRRYDQEVLLYSQKHPITRDLQLILRKHMNYQQKGKKNKKNRINISFGGNLDNSSSDSSFKGSPSPGRAPIGRDNKSNRDIPIIRQDLEGDSKDDYNVLGNFIPVQCQDVSISAHQQSELQVSSEYSNSARKVQNLKFDTYRDDQLAKFDELLNKFHNYMHTDKKKDAEIQAHTSTHRSLDISHSDFKDPISNVKGGIDKAPEVSDFLDRQEIIELTQANIFNEQIITPYKNDQRDTITPKTDFENVNINIFNEFVREFKLENNTEQQQERNKALFKIYITSMSINLNKDNLPSARSPFGHGQKKQVTYEDQSPKVRPLNLPEAILNTGKNPLRDSIESFVGIGKQIVCHNGNGGLLIDNIQIRGKEIQGQGVQNSANTILKPKYSFQKAVRLIQCCIKGFLARLAIKAKRRQEKEGNGMRLSQRIGRFIYTLGNQPTGNQLFDISVFWNYTKDLVYIKLREFSVPRLSNEIVTHTERLPQFLSKHRDNPSALFEAIKKRVLVSKRRDTKSKQIIYIISIDQKLPTYGLKSPYTYNLQSPPNKDDQLYDNNFHQDSQDTVENAEDKETKFFQQRIRMIKKIQRDRDKRHHQLQQKKNDFEELRDDKEFQYEMKHQQAIAIIYRAWRSFRLRTALEDRIKIKNEKLFQYHSVHQLVQITDPKVSSKDSYQESDHQHIETFTDQIDNQRSQTLHVRIKSQPEEFKSEEDYDGNTITNVYSANSQPFSPLQQRTNTVQVKKQQVSSFKKQKGGNSMVQSHS</sequence>
<organism evidence="2 3">
    <name type="scientific">Stylonychia lemnae</name>
    <name type="common">Ciliate</name>
    <dbReference type="NCBI Taxonomy" id="5949"/>
    <lineage>
        <taxon>Eukaryota</taxon>
        <taxon>Sar</taxon>
        <taxon>Alveolata</taxon>
        <taxon>Ciliophora</taxon>
        <taxon>Intramacronucleata</taxon>
        <taxon>Spirotrichea</taxon>
        <taxon>Stichotrichia</taxon>
        <taxon>Sporadotrichida</taxon>
        <taxon>Oxytrichidae</taxon>
        <taxon>Stylonychinae</taxon>
        <taxon>Stylonychia</taxon>
    </lineage>
</organism>
<reference evidence="2 3" key="1">
    <citation type="submission" date="2014-06" db="EMBL/GenBank/DDBJ databases">
        <authorList>
            <person name="Swart Estienne"/>
        </authorList>
    </citation>
    <scope>NUCLEOTIDE SEQUENCE [LARGE SCALE GENOMIC DNA]</scope>
    <source>
        <strain evidence="2 3">130c</strain>
    </source>
</reference>
<proteinExistence type="predicted"/>
<feature type="compositionally biased region" description="Low complexity" evidence="1">
    <location>
        <begin position="320"/>
        <end position="340"/>
    </location>
</feature>